<dbReference type="AlphaFoldDB" id="A0A2A2JPT5"/>
<keyword evidence="2" id="KW-1185">Reference proteome</keyword>
<comment type="caution">
    <text evidence="1">The sequence shown here is derived from an EMBL/GenBank/DDBJ whole genome shotgun (WGS) entry which is preliminary data.</text>
</comment>
<proteinExistence type="predicted"/>
<sequence length="69" mass="7892">MAPRPDEDLLIEPASDEDLVYGDYNHTVLLSLTLERGIVSKDERDIENESRGIARDKLAYNREETNITD</sequence>
<dbReference type="EMBL" id="LIAE01010298">
    <property type="protein sequence ID" value="PAV63705.1"/>
    <property type="molecule type" value="Genomic_DNA"/>
</dbReference>
<dbReference type="OrthoDB" id="5847979at2759"/>
<organism evidence="1 2">
    <name type="scientific">Diploscapter pachys</name>
    <dbReference type="NCBI Taxonomy" id="2018661"/>
    <lineage>
        <taxon>Eukaryota</taxon>
        <taxon>Metazoa</taxon>
        <taxon>Ecdysozoa</taxon>
        <taxon>Nematoda</taxon>
        <taxon>Chromadorea</taxon>
        <taxon>Rhabditida</taxon>
        <taxon>Rhabditina</taxon>
        <taxon>Rhabditomorpha</taxon>
        <taxon>Rhabditoidea</taxon>
        <taxon>Rhabditidae</taxon>
        <taxon>Diploscapter</taxon>
    </lineage>
</organism>
<dbReference type="Proteomes" id="UP000218231">
    <property type="component" value="Unassembled WGS sequence"/>
</dbReference>
<name>A0A2A2JPT5_9BILA</name>
<reference evidence="1 2" key="1">
    <citation type="journal article" date="2017" name="Curr. Biol.">
        <title>Genome architecture and evolution of a unichromosomal asexual nematode.</title>
        <authorList>
            <person name="Fradin H."/>
            <person name="Zegar C."/>
            <person name="Gutwein M."/>
            <person name="Lucas J."/>
            <person name="Kovtun M."/>
            <person name="Corcoran D."/>
            <person name="Baugh L.R."/>
            <person name="Kiontke K."/>
            <person name="Gunsalus K."/>
            <person name="Fitch D.H."/>
            <person name="Piano F."/>
        </authorList>
    </citation>
    <scope>NUCLEOTIDE SEQUENCE [LARGE SCALE GENOMIC DNA]</scope>
    <source>
        <strain evidence="1">PF1309</strain>
    </source>
</reference>
<gene>
    <name evidence="1" type="ORF">WR25_07813</name>
</gene>
<protein>
    <submittedName>
        <fullName evidence="1">Uncharacterized protein</fullName>
    </submittedName>
</protein>
<accession>A0A2A2JPT5</accession>
<evidence type="ECO:0000313" key="1">
    <source>
        <dbReference type="EMBL" id="PAV63705.1"/>
    </source>
</evidence>
<evidence type="ECO:0000313" key="2">
    <source>
        <dbReference type="Proteomes" id="UP000218231"/>
    </source>
</evidence>